<dbReference type="GeneID" id="78223655"/>
<dbReference type="AlphaFoldDB" id="A0AAE6MN85"/>
<reference evidence="1 2" key="1">
    <citation type="submission" date="2019-04" db="EMBL/GenBank/DDBJ databases">
        <title>Complete Genome and Methylome Analysis of Haemophilus haemolyticus NEB129.</title>
        <authorList>
            <person name="Fomenkov A."/>
            <person name="Roberts R.J."/>
            <person name="Anton B.P."/>
            <person name="Vincze T."/>
        </authorList>
    </citation>
    <scope>NUCLEOTIDE SEQUENCE [LARGE SCALE GENOMIC DNA]</scope>
    <source>
        <strain evidence="1 2">NEB129</strain>
    </source>
</reference>
<name>A0AAE6MN85_HAEPH</name>
<dbReference type="RefSeq" id="WP_039863172.1">
    <property type="nucleotide sequence ID" value="NZ_CP038817.1"/>
</dbReference>
<organism evidence="1 2">
    <name type="scientific">Haemophilus parahaemolyticus</name>
    <dbReference type="NCBI Taxonomy" id="735"/>
    <lineage>
        <taxon>Bacteria</taxon>
        <taxon>Pseudomonadati</taxon>
        <taxon>Pseudomonadota</taxon>
        <taxon>Gammaproteobacteria</taxon>
        <taxon>Pasteurellales</taxon>
        <taxon>Pasteurellaceae</taxon>
        <taxon>Haemophilus</taxon>
    </lineage>
</organism>
<proteinExistence type="predicted"/>
<evidence type="ECO:0000313" key="2">
    <source>
        <dbReference type="Proteomes" id="UP000323974"/>
    </source>
</evidence>
<protein>
    <submittedName>
        <fullName evidence="1">Mobilization protein</fullName>
    </submittedName>
</protein>
<dbReference type="EMBL" id="CP038817">
    <property type="protein sequence ID" value="QEN10141.1"/>
    <property type="molecule type" value="Genomic_DNA"/>
</dbReference>
<sequence>MLIKIFKNKGKGSAKASIDYLLDKDRNRELATVLKGNPELSLELAQSLAFSNKYTVGCLSFEEADLPKKSKLELMEKFEEMIFAGLTSEQFNISWIEHRDKGRLELNFFIPNVELTTGKRYQPYFHRNDKHLFDSWMQLQNYQYQLSDPHDPTKRQLCKFEFSADMQQSKIKENLTALIANGIAQQHISSREDITELLKQSGFKIERTTEKSISISHPALKKNIRLSGAIYEHREFNGEFAEEFRRETAIYQSRTGERIKQAQTTFEQLFQRRAEFNQQKYTEIKPLVNSPNPDYQHNLSNVTDYPDRYTILSEPQDRQGSNRFTEPQSDIQPITSQRSCKIEFIREQINSAAENSARTRENLSKSKWQLHFRDLQRIGIEYAQRIQQRIERLFNRVRTEFAYFTDRKRATTISEQRIKQSERTICAAQQLITNTNKTIARTFAQRQIVQKPNCKIRI</sequence>
<evidence type="ECO:0000313" key="1">
    <source>
        <dbReference type="EMBL" id="QEN10141.1"/>
    </source>
</evidence>
<gene>
    <name evidence="1" type="ORF">E5Q53_00970</name>
</gene>
<dbReference type="Proteomes" id="UP000323974">
    <property type="component" value="Chromosome"/>
</dbReference>
<dbReference type="KEGG" id="hpaa:E5Q53_00970"/>
<accession>A0AAE6MN85</accession>